<dbReference type="GeneID" id="80020112"/>
<name>A0A890UT46_9CAUD</name>
<organism evidence="1 2">
    <name type="scientific">Microbacterium phage Shocker</name>
    <dbReference type="NCBI Taxonomy" id="2805839"/>
    <lineage>
        <taxon>Viruses</taxon>
        <taxon>Duplodnaviria</taxon>
        <taxon>Heunggongvirae</taxon>
        <taxon>Uroviricota</taxon>
        <taxon>Caudoviricetes</taxon>
        <taxon>Shockervirus</taxon>
        <taxon>Shockervirus shocker</taxon>
    </lineage>
</organism>
<reference evidence="1" key="1">
    <citation type="submission" date="2021-01" db="EMBL/GenBank/DDBJ databases">
        <authorList>
            <person name="Weegman M.K."/>
            <person name="Spring A.S."/>
            <person name="Bonilla J.A."/>
            <person name="Klyczek K."/>
            <person name="Garlena R.A."/>
            <person name="Russell D.A."/>
            <person name="Pope W.H."/>
            <person name="Jacobs-Sera D."/>
            <person name="Hatfull G.F."/>
        </authorList>
    </citation>
    <scope>NUCLEOTIDE SEQUENCE</scope>
</reference>
<evidence type="ECO:0000313" key="1">
    <source>
        <dbReference type="EMBL" id="QRI45102.1"/>
    </source>
</evidence>
<dbReference type="KEGG" id="vg:80020112"/>
<dbReference type="RefSeq" id="YP_010755458.1">
    <property type="nucleotide sequence ID" value="NC_073470.1"/>
</dbReference>
<proteinExistence type="predicted"/>
<keyword evidence="2" id="KW-1185">Reference proteome</keyword>
<protein>
    <submittedName>
        <fullName evidence="1">Uncharacterized protein</fullName>
    </submittedName>
</protein>
<accession>A0A890UT46</accession>
<dbReference type="EMBL" id="MW507126">
    <property type="protein sequence ID" value="QRI45102.1"/>
    <property type="molecule type" value="Genomic_DNA"/>
</dbReference>
<dbReference type="Proteomes" id="UP000654052">
    <property type="component" value="Segment"/>
</dbReference>
<sequence>MRPDKPTVFLYEDGHFETEVVFRRKWQAWLFHTILNKSLHHAGMRGY</sequence>
<evidence type="ECO:0000313" key="2">
    <source>
        <dbReference type="Proteomes" id="UP000654052"/>
    </source>
</evidence>
<gene>
    <name evidence="1" type="primary">48</name>
    <name evidence="1" type="ORF">SEA_SHOCKER_48</name>
</gene>